<sequence length="32" mass="3598">PEGSRLAMVFSVGDVFVLLQFDSVPLWFWVGV</sequence>
<organism evidence="1 2">
    <name type="scientific">Trifolium medium</name>
    <dbReference type="NCBI Taxonomy" id="97028"/>
    <lineage>
        <taxon>Eukaryota</taxon>
        <taxon>Viridiplantae</taxon>
        <taxon>Streptophyta</taxon>
        <taxon>Embryophyta</taxon>
        <taxon>Tracheophyta</taxon>
        <taxon>Spermatophyta</taxon>
        <taxon>Magnoliopsida</taxon>
        <taxon>eudicotyledons</taxon>
        <taxon>Gunneridae</taxon>
        <taxon>Pentapetalae</taxon>
        <taxon>rosids</taxon>
        <taxon>fabids</taxon>
        <taxon>Fabales</taxon>
        <taxon>Fabaceae</taxon>
        <taxon>Papilionoideae</taxon>
        <taxon>50 kb inversion clade</taxon>
        <taxon>NPAAA clade</taxon>
        <taxon>Hologalegina</taxon>
        <taxon>IRL clade</taxon>
        <taxon>Trifolieae</taxon>
        <taxon>Trifolium</taxon>
    </lineage>
</organism>
<accession>A0A392TR04</accession>
<proteinExistence type="predicted"/>
<evidence type="ECO:0000313" key="1">
    <source>
        <dbReference type="EMBL" id="MCI63412.1"/>
    </source>
</evidence>
<name>A0A392TR04_9FABA</name>
<protein>
    <submittedName>
        <fullName evidence="1">Uncharacterized protein</fullName>
    </submittedName>
</protein>
<reference evidence="1 2" key="1">
    <citation type="journal article" date="2018" name="Front. Plant Sci.">
        <title>Red Clover (Trifolium pratense) and Zigzag Clover (T. medium) - A Picture of Genomic Similarities and Differences.</title>
        <authorList>
            <person name="Dluhosova J."/>
            <person name="Istvanek J."/>
            <person name="Nedelnik J."/>
            <person name="Repkova J."/>
        </authorList>
    </citation>
    <scope>NUCLEOTIDE SEQUENCE [LARGE SCALE GENOMIC DNA]</scope>
    <source>
        <strain evidence="2">cv. 10/8</strain>
        <tissue evidence="1">Leaf</tissue>
    </source>
</reference>
<dbReference type="Proteomes" id="UP000265520">
    <property type="component" value="Unassembled WGS sequence"/>
</dbReference>
<evidence type="ECO:0000313" key="2">
    <source>
        <dbReference type="Proteomes" id="UP000265520"/>
    </source>
</evidence>
<dbReference type="EMBL" id="LXQA010636638">
    <property type="protein sequence ID" value="MCI63412.1"/>
    <property type="molecule type" value="Genomic_DNA"/>
</dbReference>
<dbReference type="AlphaFoldDB" id="A0A392TR04"/>
<keyword evidence="2" id="KW-1185">Reference proteome</keyword>
<comment type="caution">
    <text evidence="1">The sequence shown here is derived from an EMBL/GenBank/DDBJ whole genome shotgun (WGS) entry which is preliminary data.</text>
</comment>
<feature type="non-terminal residue" evidence="1">
    <location>
        <position position="1"/>
    </location>
</feature>